<dbReference type="Proteomes" id="UP000031516">
    <property type="component" value="Unassembled WGS sequence"/>
</dbReference>
<dbReference type="EMBL" id="CCBQ010000026">
    <property type="protein sequence ID" value="CDO93609.1"/>
    <property type="molecule type" value="Genomic_DNA"/>
</dbReference>
<evidence type="ECO:0000256" key="2">
    <source>
        <dbReference type="ARBA" id="ARBA00022737"/>
    </source>
</evidence>
<dbReference type="Gene3D" id="2.130.10.10">
    <property type="entry name" value="YVTN repeat-like/Quinoprotein amine dehydrogenase"/>
    <property type="match status" value="1"/>
</dbReference>
<comment type="caution">
    <text evidence="4">The sequence shown here is derived from an EMBL/GenBank/DDBJ whole genome shotgun (WGS) entry which is preliminary data.</text>
</comment>
<evidence type="ECO:0000256" key="3">
    <source>
        <dbReference type="SAM" id="MobiDB-lite"/>
    </source>
</evidence>
<name>A0A0A8L3G9_9SACH</name>
<keyword evidence="5" id="KW-1185">Reference proteome</keyword>
<keyword evidence="1" id="KW-0853">WD repeat</keyword>
<dbReference type="InterPro" id="IPR036322">
    <property type="entry name" value="WD40_repeat_dom_sf"/>
</dbReference>
<dbReference type="InterPro" id="IPR001680">
    <property type="entry name" value="WD40_rpt"/>
</dbReference>
<protein>
    <submittedName>
        <fullName evidence="4">WGS project CCBQ000000000 data, contig 00104</fullName>
    </submittedName>
</protein>
<sequence length="448" mass="49745">MAANVNTNKVRNEEFKIWKKTIPSLYEHISTLQPKFSGSLSSAQAVPRSILFGKLISENADKGLLNTLIYYAQRGDIYEISVQLPLGAYKGFENKELPQPKYQEFFSEPTNSRWVFEGQPIVKLKSNSPTSTLIAMSSTASLAWFDESNKQPLKTLKGPSDSQMECDFDVSTDGKIVVKYEVLPEYTPAATKISIINNTDNIGEVIRSITLPNTNSSRCVKFHTANLFSTVSDDNLLRFWDVRAGDEPLCSLVLDSSSTPNSGSNTESETEDDGKITSVESSKFVDTLFLTGSDTGVIKLWDLRSIAAANDKEVKNATELVTLFQTDNDPVVNIQFSPSEPECFVTVGASGNVYHWNIGCIFSENDSQDENANSEESYQDYIQERCLKFLHTGGGRRSTYKSDDTSLIKGSVTQHPLIRNIIATVDDDGYLSVYKGFYGRDGEIEESE</sequence>
<dbReference type="PANTHER" id="PTHR22850">
    <property type="entry name" value="WD40 REPEAT FAMILY"/>
    <property type="match status" value="1"/>
</dbReference>
<dbReference type="InterPro" id="IPR050459">
    <property type="entry name" value="WD_repeat_RBAP46/RBAP48/MSI1"/>
</dbReference>
<evidence type="ECO:0000313" key="4">
    <source>
        <dbReference type="EMBL" id="CDO93609.1"/>
    </source>
</evidence>
<feature type="compositionally biased region" description="Polar residues" evidence="3">
    <location>
        <begin position="254"/>
        <end position="267"/>
    </location>
</feature>
<dbReference type="SUPFAM" id="SSF50978">
    <property type="entry name" value="WD40 repeat-like"/>
    <property type="match status" value="1"/>
</dbReference>
<keyword evidence="2" id="KW-0677">Repeat</keyword>
<accession>A0A0A8L3G9</accession>
<evidence type="ECO:0000256" key="1">
    <source>
        <dbReference type="ARBA" id="ARBA00022574"/>
    </source>
</evidence>
<dbReference type="OrthoDB" id="427795at2759"/>
<dbReference type="SMART" id="SM00320">
    <property type="entry name" value="WD40"/>
    <property type="match status" value="3"/>
</dbReference>
<dbReference type="AlphaFoldDB" id="A0A0A8L3G9"/>
<proteinExistence type="predicted"/>
<reference evidence="4 5" key="1">
    <citation type="submission" date="2014-03" db="EMBL/GenBank/DDBJ databases">
        <title>The genome of Kluyveromyces dobzhanskii.</title>
        <authorList>
            <person name="Nystedt B."/>
            <person name="Astrom S."/>
        </authorList>
    </citation>
    <scope>NUCLEOTIDE SEQUENCE [LARGE SCALE GENOMIC DNA]</scope>
    <source>
        <strain evidence="4 5">CBS 2104</strain>
    </source>
</reference>
<dbReference type="InterPro" id="IPR015943">
    <property type="entry name" value="WD40/YVTN_repeat-like_dom_sf"/>
</dbReference>
<feature type="region of interest" description="Disordered" evidence="3">
    <location>
        <begin position="254"/>
        <end position="276"/>
    </location>
</feature>
<gene>
    <name evidence="4" type="ORF">KLDO_g1905</name>
</gene>
<evidence type="ECO:0000313" key="5">
    <source>
        <dbReference type="Proteomes" id="UP000031516"/>
    </source>
</evidence>
<organism evidence="4 5">
    <name type="scientific">Kluyveromyces dobzhanskii CBS 2104</name>
    <dbReference type="NCBI Taxonomy" id="1427455"/>
    <lineage>
        <taxon>Eukaryota</taxon>
        <taxon>Fungi</taxon>
        <taxon>Dikarya</taxon>
        <taxon>Ascomycota</taxon>
        <taxon>Saccharomycotina</taxon>
        <taxon>Saccharomycetes</taxon>
        <taxon>Saccharomycetales</taxon>
        <taxon>Saccharomycetaceae</taxon>
        <taxon>Kluyveromyces</taxon>
    </lineage>
</organism>